<sequence>MDKKLKNAADKIKMPEDMKARIINAAELAEKNRVNTDNDGYIDVVSSAERVDPRRNIIRTIIAIAACAVLVGGIGTTGFLLHRQNSTQMSGSEVSETECRSCPFGDFSEFDYRFEAGDGKNGRYSPETYAKLSDFLNKFNWGEELTEYETRTEEQDAKVYHIKWTRCDTPPVDCDIYISVDGFVTYQESMMGFESGAMETIGSKCYKIDLDAFDRGVQEILAQADAPTPFGDFSEFEYSLDAQDGKFGEYSAETYAKLSDFLNKFNWGEELDMSEAENDDETGLQDLFYEKYTITWTKGDTPPVNCNIHVSKTGYVLYNEDIEYLETDEDHFIESRSYRIDFNAFDSGIQAIIAEDANYVSPFGDFRKLDYTFNANDAKYGELSDDVRANLSDFLNNFNWGEEISDDQLSEEEKNRSQMNLHSLEWRSEDKLYGLAVMEIGYAVYNVQKVTYVKGYGEVIEPESVQLYRVDYEAFDKGITEILAKYKAEAPTEVFERAKLYYATADGLTPISDEGVIGLDDFLLNDFKEMLQPTRSDDIVGGLVYGVDLVFKLDDNKMRTVDYFIYMDGFVECNEYKTDEKGEMQPKNTENYQIDVDKLESVLKDEIGVELPEYRQININKVD</sequence>
<dbReference type="AlphaFoldDB" id="A0A1K1PK08"/>
<evidence type="ECO:0000313" key="2">
    <source>
        <dbReference type="EMBL" id="SFW47956.1"/>
    </source>
</evidence>
<gene>
    <name evidence="2" type="ORF">SAMN02910280_2818</name>
</gene>
<evidence type="ECO:0000313" key="3">
    <source>
        <dbReference type="Proteomes" id="UP000183461"/>
    </source>
</evidence>
<accession>A0A1K1PK08</accession>
<dbReference type="EMBL" id="FPIP01000009">
    <property type="protein sequence ID" value="SFW47956.1"/>
    <property type="molecule type" value="Genomic_DNA"/>
</dbReference>
<keyword evidence="1" id="KW-0812">Transmembrane</keyword>
<organism evidence="2 3">
    <name type="scientific">Ruminococcus flavefaciens</name>
    <dbReference type="NCBI Taxonomy" id="1265"/>
    <lineage>
        <taxon>Bacteria</taxon>
        <taxon>Bacillati</taxon>
        <taxon>Bacillota</taxon>
        <taxon>Clostridia</taxon>
        <taxon>Eubacteriales</taxon>
        <taxon>Oscillospiraceae</taxon>
        <taxon>Ruminococcus</taxon>
    </lineage>
</organism>
<proteinExistence type="predicted"/>
<keyword evidence="1" id="KW-0472">Membrane</keyword>
<keyword evidence="1" id="KW-1133">Transmembrane helix</keyword>
<reference evidence="2 3" key="1">
    <citation type="submission" date="2016-11" db="EMBL/GenBank/DDBJ databases">
        <authorList>
            <person name="Jaros S."/>
            <person name="Januszkiewicz K."/>
            <person name="Wedrychowicz H."/>
        </authorList>
    </citation>
    <scope>NUCLEOTIDE SEQUENCE [LARGE SCALE GENOMIC DNA]</scope>
    <source>
        <strain evidence="2 3">YL228</strain>
    </source>
</reference>
<evidence type="ECO:0000256" key="1">
    <source>
        <dbReference type="SAM" id="Phobius"/>
    </source>
</evidence>
<protein>
    <submittedName>
        <fullName evidence="2">Uncharacterized protein</fullName>
    </submittedName>
</protein>
<name>A0A1K1PK08_RUMFL</name>
<dbReference type="Proteomes" id="UP000183461">
    <property type="component" value="Unassembled WGS sequence"/>
</dbReference>
<dbReference type="RefSeq" id="WP_072301003.1">
    <property type="nucleotide sequence ID" value="NZ_FPIP01000009.1"/>
</dbReference>
<feature type="transmembrane region" description="Helical" evidence="1">
    <location>
        <begin position="60"/>
        <end position="81"/>
    </location>
</feature>